<feature type="compositionally biased region" description="Low complexity" evidence="4">
    <location>
        <begin position="576"/>
        <end position="587"/>
    </location>
</feature>
<feature type="transmembrane region" description="Helical" evidence="5">
    <location>
        <begin position="387"/>
        <end position="407"/>
    </location>
</feature>
<reference evidence="7" key="1">
    <citation type="submission" date="2022-12" db="EMBL/GenBank/DDBJ databases">
        <title>Paraconexibacter alkalitolerans sp. nov. and Baekduia alba sp. nov., isolated from soil and emended description of the genera Paraconexibacter (Chun et al., 2020) and Baekduia (An et al., 2020).</title>
        <authorList>
            <person name="Vieira S."/>
            <person name="Huber K.J."/>
            <person name="Geppert A."/>
            <person name="Wolf J."/>
            <person name="Neumann-Schaal M."/>
            <person name="Muesken M."/>
            <person name="Overmann J."/>
        </authorList>
    </citation>
    <scope>NUCLEOTIDE SEQUENCE</scope>
    <source>
        <strain evidence="7">AEG42_29</strain>
    </source>
</reference>
<keyword evidence="1 5" id="KW-0812">Transmembrane</keyword>
<accession>A0AAU7AQK8</accession>
<evidence type="ECO:0000256" key="1">
    <source>
        <dbReference type="ARBA" id="ARBA00022692"/>
    </source>
</evidence>
<evidence type="ECO:0000256" key="3">
    <source>
        <dbReference type="ARBA" id="ARBA00023136"/>
    </source>
</evidence>
<evidence type="ECO:0000256" key="5">
    <source>
        <dbReference type="SAM" id="Phobius"/>
    </source>
</evidence>
<feature type="compositionally biased region" description="Low complexity" evidence="4">
    <location>
        <begin position="619"/>
        <end position="634"/>
    </location>
</feature>
<dbReference type="EMBL" id="CP114014">
    <property type="protein sequence ID" value="XAY03964.1"/>
    <property type="molecule type" value="Genomic_DNA"/>
</dbReference>
<protein>
    <recommendedName>
        <fullName evidence="8">TrbL/VirB6 plasmid conjugal transfer protein</fullName>
    </recommendedName>
</protein>
<feature type="chain" id="PRO_5043806252" description="TrbL/VirB6 plasmid conjugal transfer protein" evidence="6">
    <location>
        <begin position="26"/>
        <end position="738"/>
    </location>
</feature>
<dbReference type="RefSeq" id="WP_354700511.1">
    <property type="nucleotide sequence ID" value="NZ_CP114014.1"/>
</dbReference>
<evidence type="ECO:0000256" key="6">
    <source>
        <dbReference type="SAM" id="SignalP"/>
    </source>
</evidence>
<feature type="transmembrane region" description="Helical" evidence="5">
    <location>
        <begin position="451"/>
        <end position="469"/>
    </location>
</feature>
<evidence type="ECO:0000313" key="7">
    <source>
        <dbReference type="EMBL" id="XAY03964.1"/>
    </source>
</evidence>
<feature type="region of interest" description="Disordered" evidence="4">
    <location>
        <begin position="250"/>
        <end position="286"/>
    </location>
</feature>
<feature type="compositionally biased region" description="Basic and acidic residues" evidence="4">
    <location>
        <begin position="644"/>
        <end position="685"/>
    </location>
</feature>
<feature type="transmembrane region" description="Helical" evidence="5">
    <location>
        <begin position="130"/>
        <end position="154"/>
    </location>
</feature>
<dbReference type="InterPro" id="IPR007688">
    <property type="entry name" value="Conjugal_tfr_TrbL/VirB6"/>
</dbReference>
<feature type="compositionally biased region" description="Basic and acidic residues" evidence="4">
    <location>
        <begin position="588"/>
        <end position="603"/>
    </location>
</feature>
<evidence type="ECO:0008006" key="8">
    <source>
        <dbReference type="Google" id="ProtNLM"/>
    </source>
</evidence>
<sequence>MKRAVLCASASALGLMLLAAASAGAASDLYSNVGPGTSASGLASRYPIGNYALDQHFSAIKASITGGVDASGIPSMIAFFLANLIWQITAFIANAVILLFGFAFSLDLVNGSSATGGQGALEPVGEAIAGLYSSTFGEPWAIVAITLAGCWAMWRALVQRRYTETASALGTSLIFCLIALAIVSRPDATIGSATRWTNQVSVAFLSVTSTGDIATGSQARGDAADALFTTLVYKPWVALNFGGTEHCIKPGTGSKDKDPESVPVRPLPRTAGRALQTGDGTVTAGGKQCVSNTRRYADRFLKHAPGSDERDAEYDAINEADPGKLSDDAKKTTGGYQPSIIDKPATDAMEKGGQYQRLLLALVILLGELGAFLLLGALALSVVMAQVIVLLLACFAPVALVAGIIPGRGHDLFRTWAQQLVTYLVRKAAYSLVLAVVLAVMSALQNATSNLGWLMSFGLQAALLWMVFLQRHKLVGQLTAAVSGHTPGRDTQLRKLLGVAYAARTVTAARRPPALSVRPTDSDEPPTSTRAASGGAPPVNDLDEDGPSPRPRPRPRTTTTHPDRDGGDSRTREAGAPRPTPTRATRGTQERQAHRRATRESDQAPRPSDPPAADPPRPRSAAPASGDSDRAVTPPVNPARRRPRAADPDRAERPRPDSAHDARPPAPREVDPAPRPEVPQPERRPVPPPEPTDEQPLREQLDQDRERLRPAPREPRPEEQPPPPARRPDTNPESQEDA</sequence>
<evidence type="ECO:0000256" key="2">
    <source>
        <dbReference type="ARBA" id="ARBA00022989"/>
    </source>
</evidence>
<name>A0AAU7AQK8_9ACTN</name>
<organism evidence="7">
    <name type="scientific">Paraconexibacter sp. AEG42_29</name>
    <dbReference type="NCBI Taxonomy" id="2997339"/>
    <lineage>
        <taxon>Bacteria</taxon>
        <taxon>Bacillati</taxon>
        <taxon>Actinomycetota</taxon>
        <taxon>Thermoleophilia</taxon>
        <taxon>Solirubrobacterales</taxon>
        <taxon>Paraconexibacteraceae</taxon>
        <taxon>Paraconexibacter</taxon>
    </lineage>
</organism>
<gene>
    <name evidence="7" type="ORF">DSM112329_00790</name>
</gene>
<dbReference type="GO" id="GO:0030255">
    <property type="term" value="P:protein secretion by the type IV secretion system"/>
    <property type="evidence" value="ECO:0007669"/>
    <property type="project" value="InterPro"/>
</dbReference>
<keyword evidence="2 5" id="KW-1133">Transmembrane helix</keyword>
<feature type="region of interest" description="Disordered" evidence="4">
    <location>
        <begin position="510"/>
        <end position="738"/>
    </location>
</feature>
<feature type="compositionally biased region" description="Basic and acidic residues" evidence="4">
    <location>
        <begin position="695"/>
        <end position="719"/>
    </location>
</feature>
<evidence type="ECO:0000256" key="4">
    <source>
        <dbReference type="SAM" id="MobiDB-lite"/>
    </source>
</evidence>
<feature type="region of interest" description="Disordered" evidence="4">
    <location>
        <begin position="319"/>
        <end position="343"/>
    </location>
</feature>
<keyword evidence="6" id="KW-0732">Signal</keyword>
<feature type="transmembrane region" description="Helical" evidence="5">
    <location>
        <begin position="428"/>
        <end position="445"/>
    </location>
</feature>
<feature type="signal peptide" evidence="6">
    <location>
        <begin position="1"/>
        <end position="25"/>
    </location>
</feature>
<feature type="compositionally biased region" description="Basic and acidic residues" evidence="4">
    <location>
        <begin position="561"/>
        <end position="575"/>
    </location>
</feature>
<dbReference type="Pfam" id="PF04610">
    <property type="entry name" value="TrbL"/>
    <property type="match status" value="1"/>
</dbReference>
<dbReference type="AlphaFoldDB" id="A0AAU7AQK8"/>
<feature type="transmembrane region" description="Helical" evidence="5">
    <location>
        <begin position="166"/>
        <end position="183"/>
    </location>
</feature>
<feature type="transmembrane region" description="Helical" evidence="5">
    <location>
        <begin position="84"/>
        <end position="109"/>
    </location>
</feature>
<feature type="compositionally biased region" description="Basic and acidic residues" evidence="4">
    <location>
        <begin position="321"/>
        <end position="331"/>
    </location>
</feature>
<feature type="transmembrane region" description="Helical" evidence="5">
    <location>
        <begin position="358"/>
        <end position="381"/>
    </location>
</feature>
<keyword evidence="3 5" id="KW-0472">Membrane</keyword>
<dbReference type="KEGG" id="parq:DSM112329_00790"/>
<proteinExistence type="predicted"/>